<sequence length="87" mass="10198">MNEELLIQKVIGLEADMKEVKQTLGEINGKISLFDDLLSGQDKMIQLLTRVDQESVFFNNRIRRLEEDRVQKLETDMKIVKQHLQLV</sequence>
<dbReference type="STRING" id="1619046.US42_C0003G0045"/>
<dbReference type="Proteomes" id="UP000034849">
    <property type="component" value="Unassembled WGS sequence"/>
</dbReference>
<dbReference type="AlphaFoldDB" id="A0A0G0GA41"/>
<evidence type="ECO:0000313" key="2">
    <source>
        <dbReference type="Proteomes" id="UP000034849"/>
    </source>
</evidence>
<protein>
    <submittedName>
        <fullName evidence="1">Uncharacterized protein</fullName>
    </submittedName>
</protein>
<proteinExistence type="predicted"/>
<name>A0A0G0GA41_9BACT</name>
<accession>A0A0G0GA41</accession>
<reference evidence="1 2" key="1">
    <citation type="journal article" date="2015" name="Nature">
        <title>rRNA introns, odd ribosomes, and small enigmatic genomes across a large radiation of phyla.</title>
        <authorList>
            <person name="Brown C.T."/>
            <person name="Hug L.A."/>
            <person name="Thomas B.C."/>
            <person name="Sharon I."/>
            <person name="Castelle C.J."/>
            <person name="Singh A."/>
            <person name="Wilkins M.J."/>
            <person name="Williams K.H."/>
            <person name="Banfield J.F."/>
        </authorList>
    </citation>
    <scope>NUCLEOTIDE SEQUENCE [LARGE SCALE GENOMIC DNA]</scope>
</reference>
<evidence type="ECO:0000313" key="1">
    <source>
        <dbReference type="EMBL" id="KKQ27988.1"/>
    </source>
</evidence>
<dbReference type="EMBL" id="LBSX01000003">
    <property type="protein sequence ID" value="KKQ27988.1"/>
    <property type="molecule type" value="Genomic_DNA"/>
</dbReference>
<organism evidence="1 2">
    <name type="scientific">Candidatus Magasanikbacteria bacterium GW2011_GWC2_37_14</name>
    <dbReference type="NCBI Taxonomy" id="1619046"/>
    <lineage>
        <taxon>Bacteria</taxon>
        <taxon>Candidatus Magasanikiibacteriota</taxon>
    </lineage>
</organism>
<gene>
    <name evidence="1" type="ORF">US42_C0003G0045</name>
</gene>
<comment type="caution">
    <text evidence="1">The sequence shown here is derived from an EMBL/GenBank/DDBJ whole genome shotgun (WGS) entry which is preliminary data.</text>
</comment>